<dbReference type="SUPFAM" id="SSF52540">
    <property type="entry name" value="P-loop containing nucleoside triphosphate hydrolases"/>
    <property type="match status" value="1"/>
</dbReference>
<proteinExistence type="predicted"/>
<evidence type="ECO:0000256" key="1">
    <source>
        <dbReference type="SAM" id="MobiDB-lite"/>
    </source>
</evidence>
<gene>
    <name evidence="2" type="ORF">HK103_007617</name>
</gene>
<comment type="caution">
    <text evidence="2">The sequence shown here is derived from an EMBL/GenBank/DDBJ whole genome shotgun (WGS) entry which is preliminary data.</text>
</comment>
<accession>A0AAD5UFQ1</accession>
<reference evidence="2" key="1">
    <citation type="submission" date="2020-05" db="EMBL/GenBank/DDBJ databases">
        <title>Phylogenomic resolution of chytrid fungi.</title>
        <authorList>
            <person name="Stajich J.E."/>
            <person name="Amses K."/>
            <person name="Simmons R."/>
            <person name="Seto K."/>
            <person name="Myers J."/>
            <person name="Bonds A."/>
            <person name="Quandt C.A."/>
            <person name="Barry K."/>
            <person name="Liu P."/>
            <person name="Grigoriev I."/>
            <person name="Longcore J.E."/>
            <person name="James T.Y."/>
        </authorList>
    </citation>
    <scope>NUCLEOTIDE SEQUENCE</scope>
    <source>
        <strain evidence="2">PLAUS21</strain>
    </source>
</reference>
<sequence>MKTILLLGSAGSGKSTIGNLLISNSFPVNNSTLPCTQSVSIKSLGSLTVIDTPPDFKSKLGQQIDCLLFVINVRHILSSDLQYYTRIAEHIPSGIIFTHCCHFGATKFSNETLGGSVKKSDLLEQRQKEWLEVQCENREFMNLIDKCKTETGYRIAYVENGIEKRYLEKSLGARIAVQNLVDQLPSSPTNYDRLIDIQHELFNPADKLAYRIISIPQIEESAINTLLTLSGSQETLNEFNTKIKIENIKKRRLATPPVKQVKSLPKTNYHESDQEDDSEEVEKKKKRPEKDDGNRKRRRNYSSDIHDILKQWFFSNSKAWLT</sequence>
<evidence type="ECO:0000313" key="3">
    <source>
        <dbReference type="Proteomes" id="UP001210925"/>
    </source>
</evidence>
<evidence type="ECO:0008006" key="4">
    <source>
        <dbReference type="Google" id="ProtNLM"/>
    </source>
</evidence>
<keyword evidence="3" id="KW-1185">Reference proteome</keyword>
<dbReference type="AlphaFoldDB" id="A0AAD5UFQ1"/>
<dbReference type="Proteomes" id="UP001210925">
    <property type="component" value="Unassembled WGS sequence"/>
</dbReference>
<evidence type="ECO:0000313" key="2">
    <source>
        <dbReference type="EMBL" id="KAJ3253948.1"/>
    </source>
</evidence>
<dbReference type="InterPro" id="IPR027417">
    <property type="entry name" value="P-loop_NTPase"/>
</dbReference>
<dbReference type="Gene3D" id="3.40.50.300">
    <property type="entry name" value="P-loop containing nucleotide triphosphate hydrolases"/>
    <property type="match status" value="1"/>
</dbReference>
<protein>
    <recommendedName>
        <fullName evidence="4">AIG1-type G domain-containing protein</fullName>
    </recommendedName>
</protein>
<feature type="region of interest" description="Disordered" evidence="1">
    <location>
        <begin position="256"/>
        <end position="301"/>
    </location>
</feature>
<name>A0AAD5UFQ1_9FUNG</name>
<dbReference type="EMBL" id="JADGKB010000096">
    <property type="protein sequence ID" value="KAJ3253948.1"/>
    <property type="molecule type" value="Genomic_DNA"/>
</dbReference>
<organism evidence="2 3">
    <name type="scientific">Boothiomyces macroporosus</name>
    <dbReference type="NCBI Taxonomy" id="261099"/>
    <lineage>
        <taxon>Eukaryota</taxon>
        <taxon>Fungi</taxon>
        <taxon>Fungi incertae sedis</taxon>
        <taxon>Chytridiomycota</taxon>
        <taxon>Chytridiomycota incertae sedis</taxon>
        <taxon>Chytridiomycetes</taxon>
        <taxon>Rhizophydiales</taxon>
        <taxon>Terramycetaceae</taxon>
        <taxon>Boothiomyces</taxon>
    </lineage>
</organism>